<dbReference type="EMBL" id="JAUDFV010000139">
    <property type="protein sequence ID" value="KAL2724178.1"/>
    <property type="molecule type" value="Genomic_DNA"/>
</dbReference>
<feature type="non-terminal residue" evidence="1">
    <location>
        <position position="1"/>
    </location>
</feature>
<name>A0ABD2AUA0_VESSQ</name>
<sequence>SYIDSRRPMFDLKRNDSNGNLIFRLESETMKEIRYDAIDNTHRISMAFKWSRVNSFVRRRKNLSLVSQSHRIRGSFGLHSVQAVLELDNKRPIIRFRFPLSVLKYYGSGGMGGGGGLQATDLRRRLESQSCERNSSENPLSLRQDGFYVPAENGTCEDEDKAEIGAILVSGQPTCTGSRTYKRREKEEDTEERRILRRVIGSDGSFHGKLRFSTKSFDRIENEAEATTEGEGERKQRLRWCRRDFRQIAEVATRTLLLGIVLLVTPGLCHQDAVHITAILGESVVFNCHVEFPGEHPVPYVLQWEKKVGDKIKILYCRSIFSSSFIKRSAGSKKNALEQGPMAVLLHVRK</sequence>
<keyword evidence="2" id="KW-1185">Reference proteome</keyword>
<dbReference type="AlphaFoldDB" id="A0ABD2AUA0"/>
<comment type="caution">
    <text evidence="1">The sequence shown here is derived from an EMBL/GenBank/DDBJ whole genome shotgun (WGS) entry which is preliminary data.</text>
</comment>
<dbReference type="Proteomes" id="UP001607302">
    <property type="component" value="Unassembled WGS sequence"/>
</dbReference>
<accession>A0ABD2AUA0</accession>
<reference evidence="1 2" key="1">
    <citation type="journal article" date="2024" name="Ann. Entomol. Soc. Am.">
        <title>Genomic analyses of the southern and eastern yellowjacket wasps (Hymenoptera: Vespidae) reveal evolutionary signatures of social life.</title>
        <authorList>
            <person name="Catto M.A."/>
            <person name="Caine P.B."/>
            <person name="Orr S.E."/>
            <person name="Hunt B.G."/>
            <person name="Goodisman M.A.D."/>
        </authorList>
    </citation>
    <scope>NUCLEOTIDE SEQUENCE [LARGE SCALE GENOMIC DNA]</scope>
    <source>
        <strain evidence="1">233</strain>
        <tissue evidence="1">Head and thorax</tissue>
    </source>
</reference>
<protein>
    <submittedName>
        <fullName evidence="1">Protein turtle-like isoform X1</fullName>
    </submittedName>
</protein>
<proteinExistence type="predicted"/>
<gene>
    <name evidence="1" type="ORF">V1478_008691</name>
</gene>
<evidence type="ECO:0000313" key="2">
    <source>
        <dbReference type="Proteomes" id="UP001607302"/>
    </source>
</evidence>
<organism evidence="1 2">
    <name type="scientific">Vespula squamosa</name>
    <name type="common">Southern yellow jacket</name>
    <name type="synonym">Wasp</name>
    <dbReference type="NCBI Taxonomy" id="30214"/>
    <lineage>
        <taxon>Eukaryota</taxon>
        <taxon>Metazoa</taxon>
        <taxon>Ecdysozoa</taxon>
        <taxon>Arthropoda</taxon>
        <taxon>Hexapoda</taxon>
        <taxon>Insecta</taxon>
        <taxon>Pterygota</taxon>
        <taxon>Neoptera</taxon>
        <taxon>Endopterygota</taxon>
        <taxon>Hymenoptera</taxon>
        <taxon>Apocrita</taxon>
        <taxon>Aculeata</taxon>
        <taxon>Vespoidea</taxon>
        <taxon>Vespidae</taxon>
        <taxon>Vespinae</taxon>
        <taxon>Vespula</taxon>
    </lineage>
</organism>
<evidence type="ECO:0000313" key="1">
    <source>
        <dbReference type="EMBL" id="KAL2724178.1"/>
    </source>
</evidence>